<reference evidence="2 3" key="1">
    <citation type="journal article" date="2021" name="ISME Commun">
        <title>Automated analysis of genomic sequences facilitates high-throughput and comprehensive description of bacteria.</title>
        <authorList>
            <person name="Hitch T.C.A."/>
        </authorList>
    </citation>
    <scope>NUCLEOTIDE SEQUENCE [LARGE SCALE GENOMIC DNA]</scope>
    <source>
        <strain evidence="2 3">H2_18</strain>
    </source>
</reference>
<dbReference type="EMBL" id="JAOQJX010000017">
    <property type="protein sequence ID" value="MCU6748184.1"/>
    <property type="molecule type" value="Genomic_DNA"/>
</dbReference>
<accession>A0ABT2TD28</accession>
<dbReference type="PANTHER" id="PTHR42717:SF1">
    <property type="entry name" value="IMIDAZOLONEPROPIONASE AND RELATED AMIDOHYDROLASES"/>
    <property type="match status" value="1"/>
</dbReference>
<gene>
    <name evidence="2" type="ORF">OCV51_11055</name>
</gene>
<dbReference type="SUPFAM" id="SSF51338">
    <property type="entry name" value="Composite domain of metallo-dependent hydrolases"/>
    <property type="match status" value="1"/>
</dbReference>
<dbReference type="InterPro" id="IPR032466">
    <property type="entry name" value="Metal_Hydrolase"/>
</dbReference>
<dbReference type="InterPro" id="IPR020043">
    <property type="entry name" value="Deacetylase_Atu3266-like"/>
</dbReference>
<organism evidence="2 3">
    <name type="scientific">Faecalicatena acetigenes</name>
    <dbReference type="NCBI Taxonomy" id="2981790"/>
    <lineage>
        <taxon>Bacteria</taxon>
        <taxon>Bacillati</taxon>
        <taxon>Bacillota</taxon>
        <taxon>Clostridia</taxon>
        <taxon>Lachnospirales</taxon>
        <taxon>Lachnospiraceae</taxon>
        <taxon>Faecalicatena</taxon>
    </lineage>
</organism>
<feature type="domain" description="Amidohydrolase-related" evidence="1">
    <location>
        <begin position="51"/>
        <end position="368"/>
    </location>
</feature>
<comment type="caution">
    <text evidence="2">The sequence shown here is derived from an EMBL/GenBank/DDBJ whole genome shotgun (WGS) entry which is preliminary data.</text>
</comment>
<dbReference type="Gene3D" id="2.30.40.10">
    <property type="entry name" value="Urease, subunit C, domain 1"/>
    <property type="match status" value="1"/>
</dbReference>
<dbReference type="InterPro" id="IPR011059">
    <property type="entry name" value="Metal-dep_hydrolase_composite"/>
</dbReference>
<dbReference type="Pfam" id="PF01979">
    <property type="entry name" value="Amidohydro_1"/>
    <property type="match status" value="1"/>
</dbReference>
<evidence type="ECO:0000313" key="2">
    <source>
        <dbReference type="EMBL" id="MCU6748184.1"/>
    </source>
</evidence>
<sequence length="380" mass="41879">MRYDFIIRGGHVIDPERGIDETADIGITGNKIAEVSDDAECGRIINAAGCYVFPGLIDFHTHIYGNGSNCGVHADYLLATGVTSAVDAGTAGSSNFDSFYGGTVVPSKVRIKSYLNMYGSGQIDYNIVEKFDRCEYRKQDILKVIDRYRDNILGLKIRMSRGVAKDIDAMDAMMEIAQEEGVGVCVHTSNPVVPLPEITERLRAGDIYCHCYQAWGDESILDENGKLRGFIIEAREKGVLMDAANGRMNFSIECCKKALEQGFYPDIISTDWLDDKYNISSHAKSLTFVMSKYMELGMTLPQVLRCVTSAPAKAMGMQGKIGTLKPGAYADVAIFKLTEKKAIHRDSANLTFETHKLFVPQCVFADGEPAFCQADFALLD</sequence>
<dbReference type="InterPro" id="IPR006680">
    <property type="entry name" value="Amidohydro-rel"/>
</dbReference>
<proteinExistence type="predicted"/>
<dbReference type="Gene3D" id="3.20.20.140">
    <property type="entry name" value="Metal-dependent hydrolases"/>
    <property type="match status" value="1"/>
</dbReference>
<name>A0ABT2TD28_9FIRM</name>
<dbReference type="RefSeq" id="WP_059069783.1">
    <property type="nucleotide sequence ID" value="NZ_JAOQJX010000017.1"/>
</dbReference>
<keyword evidence="3" id="KW-1185">Reference proteome</keyword>
<dbReference type="PANTHER" id="PTHR42717">
    <property type="entry name" value="DIHYDROOROTASE-RELATED"/>
    <property type="match status" value="1"/>
</dbReference>
<protein>
    <submittedName>
        <fullName evidence="2">Amidohydrolase family protein</fullName>
    </submittedName>
</protein>
<evidence type="ECO:0000259" key="1">
    <source>
        <dbReference type="Pfam" id="PF01979"/>
    </source>
</evidence>
<dbReference type="SUPFAM" id="SSF51556">
    <property type="entry name" value="Metallo-dependent hydrolases"/>
    <property type="match status" value="1"/>
</dbReference>
<dbReference type="Proteomes" id="UP001652394">
    <property type="component" value="Unassembled WGS sequence"/>
</dbReference>
<evidence type="ECO:0000313" key="3">
    <source>
        <dbReference type="Proteomes" id="UP001652394"/>
    </source>
</evidence>